<reference evidence="4" key="1">
    <citation type="journal article" date="2022" name="Int. J. Mol. Sci.">
        <title>Draft Genome of Tanacetum Coccineum: Genomic Comparison of Closely Related Tanacetum-Family Plants.</title>
        <authorList>
            <person name="Yamashiro T."/>
            <person name="Shiraishi A."/>
            <person name="Nakayama K."/>
            <person name="Satake H."/>
        </authorList>
    </citation>
    <scope>NUCLEOTIDE SEQUENCE</scope>
</reference>
<evidence type="ECO:0000259" key="3">
    <source>
        <dbReference type="Pfam" id="PF03178"/>
    </source>
</evidence>
<feature type="region of interest" description="Disordered" evidence="2">
    <location>
        <begin position="301"/>
        <end position="353"/>
    </location>
</feature>
<keyword evidence="1" id="KW-0175">Coiled coil</keyword>
<evidence type="ECO:0000313" key="4">
    <source>
        <dbReference type="EMBL" id="GJT23937.1"/>
    </source>
</evidence>
<reference evidence="4" key="2">
    <citation type="submission" date="2022-01" db="EMBL/GenBank/DDBJ databases">
        <authorList>
            <person name="Yamashiro T."/>
            <person name="Shiraishi A."/>
            <person name="Satake H."/>
            <person name="Nakayama K."/>
        </authorList>
    </citation>
    <scope>NUCLEOTIDE SEQUENCE</scope>
</reference>
<dbReference type="EMBL" id="BQNB010014095">
    <property type="protein sequence ID" value="GJT23937.1"/>
    <property type="molecule type" value="Genomic_DNA"/>
</dbReference>
<dbReference type="InterPro" id="IPR050358">
    <property type="entry name" value="RSE1/DDB1/CFT1"/>
</dbReference>
<dbReference type="InterPro" id="IPR004871">
    <property type="entry name" value="RSE1/DDB1/CPSF1_C"/>
</dbReference>
<sequence>MKGAISVVASLQAYMNFSESRAISRQVKNFILIGDIHKSIYFLSWKENGSQLTLLAKDFGSLNCFSTEFLIDGSTLSLMVSDDQKNVQVYWLPAEELATQKSNPPKPVTPFVRTRPAKSQISTCLRGLNSWIPAFAHVIDQRTDPCRYPSGSGEFKPVKAILEKDICSIVLASDIVVPPSSNCLCEELRSNCDREHSKVVELEAEILKKQQMLNESEKRCAFIEKNHLEFKIDGYKADNLNLKRRYEELSKSNAYSRSTFTAKINALTAENAKLKTELSGKMSSGFTASEKPKVLASGMYTNSSKYVPPPKRANWVKPTPLPKKKQVTFQEPPRTSNRPTQKPPVQQNKKPNVLVNLSTRTKPATVSRKLMPKSHTRNHRILPSKSVNARRAADHNRKLNVVDHNQFVIRSLKSVNTKTPQAKHSVNHTKKVVGSVKPQWKPTGRHFALYDNCPLTRIMEPIVEPLELTPSVSSSSKVTMISRFTDCKLSDRKAGSKGISGLLWYLIVLRSKTLNRNYTRTASIRESGTSVLEDLNALSWKTCQEELTTPEQTATGKEISNPFLADSLLKTIRLSLHLVIAIKALTSP</sequence>
<protein>
    <submittedName>
        <fullName evidence="4">Retrovirus-related pol polyprotein from transposon TNT 1-94</fullName>
    </submittedName>
</protein>
<keyword evidence="5" id="KW-1185">Reference proteome</keyword>
<evidence type="ECO:0000313" key="5">
    <source>
        <dbReference type="Proteomes" id="UP001151760"/>
    </source>
</evidence>
<organism evidence="4 5">
    <name type="scientific">Tanacetum coccineum</name>
    <dbReference type="NCBI Taxonomy" id="301880"/>
    <lineage>
        <taxon>Eukaryota</taxon>
        <taxon>Viridiplantae</taxon>
        <taxon>Streptophyta</taxon>
        <taxon>Embryophyta</taxon>
        <taxon>Tracheophyta</taxon>
        <taxon>Spermatophyta</taxon>
        <taxon>Magnoliopsida</taxon>
        <taxon>eudicotyledons</taxon>
        <taxon>Gunneridae</taxon>
        <taxon>Pentapetalae</taxon>
        <taxon>asterids</taxon>
        <taxon>campanulids</taxon>
        <taxon>Asterales</taxon>
        <taxon>Asteraceae</taxon>
        <taxon>Asteroideae</taxon>
        <taxon>Anthemideae</taxon>
        <taxon>Anthemidinae</taxon>
        <taxon>Tanacetum</taxon>
    </lineage>
</organism>
<dbReference type="Proteomes" id="UP001151760">
    <property type="component" value="Unassembled WGS sequence"/>
</dbReference>
<accession>A0ABQ5CCT2</accession>
<gene>
    <name evidence="4" type="ORF">Tco_0893874</name>
</gene>
<evidence type="ECO:0000256" key="1">
    <source>
        <dbReference type="SAM" id="Coils"/>
    </source>
</evidence>
<evidence type="ECO:0000256" key="2">
    <source>
        <dbReference type="SAM" id="MobiDB-lite"/>
    </source>
</evidence>
<dbReference type="Pfam" id="PF03178">
    <property type="entry name" value="CPSF_A"/>
    <property type="match status" value="1"/>
</dbReference>
<proteinExistence type="predicted"/>
<dbReference type="InterPro" id="IPR015943">
    <property type="entry name" value="WD40/YVTN_repeat-like_dom_sf"/>
</dbReference>
<name>A0ABQ5CCT2_9ASTR</name>
<feature type="domain" description="RSE1/DDB1/CPSF1 C-terminal" evidence="3">
    <location>
        <begin position="26"/>
        <end position="100"/>
    </location>
</feature>
<feature type="coiled-coil region" evidence="1">
    <location>
        <begin position="185"/>
        <end position="277"/>
    </location>
</feature>
<feature type="compositionally biased region" description="Polar residues" evidence="2">
    <location>
        <begin position="327"/>
        <end position="353"/>
    </location>
</feature>
<dbReference type="PANTHER" id="PTHR10644">
    <property type="entry name" value="DNA REPAIR/RNA PROCESSING CPSF FAMILY"/>
    <property type="match status" value="1"/>
</dbReference>
<comment type="caution">
    <text evidence="4">The sequence shown here is derived from an EMBL/GenBank/DDBJ whole genome shotgun (WGS) entry which is preliminary data.</text>
</comment>
<dbReference type="Gene3D" id="2.130.10.10">
    <property type="entry name" value="YVTN repeat-like/Quinoprotein amine dehydrogenase"/>
    <property type="match status" value="1"/>
</dbReference>